<dbReference type="AlphaFoldDB" id="A0AAW1HY11"/>
<proteinExistence type="predicted"/>
<evidence type="ECO:0000313" key="1">
    <source>
        <dbReference type="EMBL" id="KAK9681581.1"/>
    </source>
</evidence>
<comment type="caution">
    <text evidence="1">The sequence shown here is derived from an EMBL/GenBank/DDBJ whole genome shotgun (WGS) entry which is preliminary data.</text>
</comment>
<protein>
    <recommendedName>
        <fullName evidence="3">F-box domain-containing protein</fullName>
    </recommendedName>
</protein>
<keyword evidence="2" id="KW-1185">Reference proteome</keyword>
<reference evidence="1" key="1">
    <citation type="submission" date="2024-03" db="EMBL/GenBank/DDBJ databases">
        <title>WGS assembly of Saponaria officinalis var. Norfolk2.</title>
        <authorList>
            <person name="Jenkins J."/>
            <person name="Shu S."/>
            <person name="Grimwood J."/>
            <person name="Barry K."/>
            <person name="Goodstein D."/>
            <person name="Schmutz J."/>
            <person name="Leebens-Mack J."/>
            <person name="Osbourn A."/>
        </authorList>
    </citation>
    <scope>NUCLEOTIDE SEQUENCE [LARGE SCALE GENOMIC DNA]</scope>
    <source>
        <strain evidence="1">JIC</strain>
    </source>
</reference>
<evidence type="ECO:0008006" key="3">
    <source>
        <dbReference type="Google" id="ProtNLM"/>
    </source>
</evidence>
<dbReference type="EMBL" id="JBDFQZ010000010">
    <property type="protein sequence ID" value="KAK9681581.1"/>
    <property type="molecule type" value="Genomic_DNA"/>
</dbReference>
<organism evidence="1 2">
    <name type="scientific">Saponaria officinalis</name>
    <name type="common">Common soapwort</name>
    <name type="synonym">Lychnis saponaria</name>
    <dbReference type="NCBI Taxonomy" id="3572"/>
    <lineage>
        <taxon>Eukaryota</taxon>
        <taxon>Viridiplantae</taxon>
        <taxon>Streptophyta</taxon>
        <taxon>Embryophyta</taxon>
        <taxon>Tracheophyta</taxon>
        <taxon>Spermatophyta</taxon>
        <taxon>Magnoliopsida</taxon>
        <taxon>eudicotyledons</taxon>
        <taxon>Gunneridae</taxon>
        <taxon>Pentapetalae</taxon>
        <taxon>Caryophyllales</taxon>
        <taxon>Caryophyllaceae</taxon>
        <taxon>Caryophylleae</taxon>
        <taxon>Saponaria</taxon>
    </lineage>
</organism>
<gene>
    <name evidence="1" type="ORF">RND81_10G012400</name>
</gene>
<dbReference type="Gene3D" id="1.20.1280.50">
    <property type="match status" value="1"/>
</dbReference>
<sequence>MVDNVEYSEVRTKRKRPKNMDCLEDELLGEILCRLPSSKTVVMCKSVCKHWAATISQPFFINQFVAHKANRRIIPSAHENGASKYDELKMQMTSDRTFGLVVRNMCGDTRKGLVICFNDPINNPRDLSFSRLPKLANEGLTVVGACNDWLLYQKHERFRFYLYNVQTRQCFVLPSPSRRQRITTRNIGFVCDSNYCNDTSYVVSSNLTPNEAYRACVAVIPYTFEAVTEFPAYLLSPSTGNMWRNVILSLPLRCQISGSRPMFWISRKLYFFCFDCLIGFDPFVDVKDGVIKCHSLPKPPSLVGSVSFFGVFHEQLYMCDREDNGRYRVWILKDYETGQWSLRHSLMGQDWIARDHRLAELVNQSPLFGNAIGFHPANPDVIYVLTRRWIIWCNLSTRKMEIACKLPKDTPCLIPAGGSFQITLPVWPTPVPILDVGGQD</sequence>
<dbReference type="PANTHER" id="PTHR35546:SF119">
    <property type="entry name" value="F-BOX_KELCH-REPEAT PROTEIN"/>
    <property type="match status" value="1"/>
</dbReference>
<name>A0AAW1HY11_SAPOF</name>
<accession>A0AAW1HY11</accession>
<dbReference type="PANTHER" id="PTHR35546">
    <property type="entry name" value="F-BOX PROTEIN INTERACTION DOMAIN PROTEIN-RELATED"/>
    <property type="match status" value="1"/>
</dbReference>
<evidence type="ECO:0000313" key="2">
    <source>
        <dbReference type="Proteomes" id="UP001443914"/>
    </source>
</evidence>
<dbReference type="InterPro" id="IPR036047">
    <property type="entry name" value="F-box-like_dom_sf"/>
</dbReference>
<dbReference type="SUPFAM" id="SSF81383">
    <property type="entry name" value="F-box domain"/>
    <property type="match status" value="1"/>
</dbReference>
<dbReference type="Proteomes" id="UP001443914">
    <property type="component" value="Unassembled WGS sequence"/>
</dbReference>
<dbReference type="InterPro" id="IPR055290">
    <property type="entry name" value="At3g26010-like"/>
</dbReference>